<evidence type="ECO:0000313" key="4">
    <source>
        <dbReference type="EMBL" id="TBU63628.1"/>
    </source>
</evidence>
<dbReference type="OMA" id="CFRSASY"/>
<dbReference type="InterPro" id="IPR002669">
    <property type="entry name" value="UreD"/>
</dbReference>
<evidence type="ECO:0000256" key="1">
    <source>
        <dbReference type="ARBA" id="ARBA00007177"/>
    </source>
</evidence>
<gene>
    <name evidence="4" type="ORF">BD310DRAFT_903277</name>
    <name evidence="3" type="ORF">BD311DRAFT_287767</name>
</gene>
<dbReference type="GO" id="GO:0016151">
    <property type="term" value="F:nickel cation binding"/>
    <property type="evidence" value="ECO:0007669"/>
    <property type="project" value="InterPro"/>
</dbReference>
<dbReference type="Proteomes" id="UP000292957">
    <property type="component" value="Unassembled WGS sequence"/>
</dbReference>
<evidence type="ECO:0000256" key="2">
    <source>
        <dbReference type="ARBA" id="ARBA00023186"/>
    </source>
</evidence>
<comment type="similarity">
    <text evidence="1">Belongs to the UreD family.</text>
</comment>
<dbReference type="EMBL" id="ML145088">
    <property type="protein sequence ID" value="TBU63628.1"/>
    <property type="molecule type" value="Genomic_DNA"/>
</dbReference>
<dbReference type="Pfam" id="PF01774">
    <property type="entry name" value="UreD"/>
    <property type="match status" value="1"/>
</dbReference>
<dbReference type="AlphaFoldDB" id="A0A4Q9N647"/>
<dbReference type="EMBL" id="ML143388">
    <property type="protein sequence ID" value="TBU34601.1"/>
    <property type="molecule type" value="Genomic_DNA"/>
</dbReference>
<dbReference type="HAMAP" id="MF_01384">
    <property type="entry name" value="UreD"/>
    <property type="match status" value="1"/>
</dbReference>
<keyword evidence="2" id="KW-0143">Chaperone</keyword>
<dbReference type="PANTHER" id="PTHR33643:SF1">
    <property type="entry name" value="UREASE ACCESSORY PROTEIN D"/>
    <property type="match status" value="1"/>
</dbReference>
<name>A0A4Q9N647_9APHY</name>
<accession>A0A4Q9N647</accession>
<dbReference type="Proteomes" id="UP000292082">
    <property type="component" value="Unassembled WGS sequence"/>
</dbReference>
<proteinExistence type="inferred from homology"/>
<reference evidence="3 5" key="1">
    <citation type="submission" date="2019-01" db="EMBL/GenBank/DDBJ databases">
        <title>Draft genome sequences of three monokaryotic isolates of the white-rot basidiomycete fungus Dichomitus squalens.</title>
        <authorList>
            <consortium name="DOE Joint Genome Institute"/>
            <person name="Lopez S.C."/>
            <person name="Andreopoulos B."/>
            <person name="Pangilinan J."/>
            <person name="Lipzen A."/>
            <person name="Riley R."/>
            <person name="Ahrendt S."/>
            <person name="Ng V."/>
            <person name="Barry K."/>
            <person name="Daum C."/>
            <person name="Grigoriev I.V."/>
            <person name="Hilden K.S."/>
            <person name="Makela M.R."/>
            <person name="de Vries R.P."/>
        </authorList>
    </citation>
    <scope>NUCLEOTIDE SEQUENCE [LARGE SCALE GENOMIC DNA]</scope>
    <source>
        <strain evidence="4 5">CBS 464.89</strain>
        <strain evidence="3">OM18370.1</strain>
    </source>
</reference>
<protein>
    <submittedName>
        <fullName evidence="3">UreD-domain-containing protein</fullName>
    </submittedName>
</protein>
<dbReference type="OrthoDB" id="5550464at2759"/>
<dbReference type="PANTHER" id="PTHR33643">
    <property type="entry name" value="UREASE ACCESSORY PROTEIN D"/>
    <property type="match status" value="1"/>
</dbReference>
<keyword evidence="5" id="KW-1185">Reference proteome</keyword>
<evidence type="ECO:0000313" key="3">
    <source>
        <dbReference type="EMBL" id="TBU34601.1"/>
    </source>
</evidence>
<organism evidence="3">
    <name type="scientific">Dichomitus squalens</name>
    <dbReference type="NCBI Taxonomy" id="114155"/>
    <lineage>
        <taxon>Eukaryota</taxon>
        <taxon>Fungi</taxon>
        <taxon>Dikarya</taxon>
        <taxon>Basidiomycota</taxon>
        <taxon>Agaricomycotina</taxon>
        <taxon>Agaricomycetes</taxon>
        <taxon>Polyporales</taxon>
        <taxon>Polyporaceae</taxon>
        <taxon>Dichomitus</taxon>
    </lineage>
</organism>
<sequence>MTLSKIEQGHGRVVLRNDGSGNVFSELAATYPLKLLSPRLPSPDVSIVYMLSYGGGLVGGDRVRLDVEVHERARLVILTQGSTKVFKTRPGQRLSSNSQAHPITAQRLNVQVAAGSALFLLPDPVTCFRDAKYHQAQSFHLSKDSSVVLLDWVTSGRKSLGEEWVFSRYHSLNEVYVDGRRIAKDAMLLEEASRNAGPLNPRSLSESLAPYSCYANVIIYGSLIRETTQSLSEAYGAITVFKQHAPPPLLWSFSAICNGEGCIVRVAAKETEDVKNWLAKALRDLENVLGVDVYRRAFS</sequence>
<evidence type="ECO:0000313" key="5">
    <source>
        <dbReference type="Proteomes" id="UP000292082"/>
    </source>
</evidence>
<dbReference type="STRING" id="114155.A0A4Q9N647"/>